<keyword evidence="3" id="KW-0238">DNA-binding</keyword>
<dbReference type="Gene3D" id="1.10.1420.10">
    <property type="match status" value="1"/>
</dbReference>
<dbReference type="EMBL" id="FNJM01000006">
    <property type="protein sequence ID" value="SDP49135.1"/>
    <property type="molecule type" value="Genomic_DNA"/>
</dbReference>
<dbReference type="InterPro" id="IPR045076">
    <property type="entry name" value="MutS"/>
</dbReference>
<sequence>MNKHNKLFYKLLTYLISLLCAFDIYISYKLYTLYSAIFLQVGIVILVALIIIAFKSYSKFKLFSDMDYLKSRWPYTYDNTVDLNKVDKLYKEYGPEFLKEKNFSNIDDQTASDLNIDDIFDSINICTSSPGEQMLYYILRTPKLNKEELISRNNILEFLSSNNDIRSELQVIVTGIGKQYKGDIFNLFNTKKVVSKSAKLTFNILGSIGLISLVSIVFIGIKGLLFILPLFLVYQFIHNKSSTEIEDEVTSIGYLGTLISSAKKLSKIKCEELSDELSELKTLLEPVKNIDKKTFFVADNDAADAVLEYIKIILLAKIRCYYSLVDTIKDNREALIKIYSLVGKIDAYISIASYRERLDDYTYPNFIDRDKYLKLNDALHPLILDGVPNSIELNKRGIVLTGSNMSGKSTFMRTIGTNILLSQTIYTSLCSEYTGSFFRILSSLSIADDVTQGKSYYLGECNSLLRILNSIEEEIPSFCIIDEIFKGTNPLERIASSKEILRYIMDRNALAIVATHDLELAETCNNNYLCYYFCEDVDKTQGLTFDFKLKEGICHSGNALKLLDFLGYPKEIIDNALNSIHIGNK</sequence>
<evidence type="ECO:0000256" key="3">
    <source>
        <dbReference type="ARBA" id="ARBA00023125"/>
    </source>
</evidence>
<evidence type="ECO:0000313" key="6">
    <source>
        <dbReference type="EMBL" id="SDP49135.1"/>
    </source>
</evidence>
<dbReference type="RefSeq" id="WP_089969744.1">
    <property type="nucleotide sequence ID" value="NZ_FNJM01000006.1"/>
</dbReference>
<dbReference type="PANTHER" id="PTHR11361:SF152">
    <property type="entry name" value="DNA MISMATCH REPAIR PROTEIN"/>
    <property type="match status" value="1"/>
</dbReference>
<dbReference type="InterPro" id="IPR000432">
    <property type="entry name" value="DNA_mismatch_repair_MutS_C"/>
</dbReference>
<evidence type="ECO:0000256" key="2">
    <source>
        <dbReference type="ARBA" id="ARBA00022840"/>
    </source>
</evidence>
<dbReference type="InterPro" id="IPR027417">
    <property type="entry name" value="P-loop_NTPase"/>
</dbReference>
<dbReference type="GO" id="GO:0030983">
    <property type="term" value="F:mismatched DNA binding"/>
    <property type="evidence" value="ECO:0007669"/>
    <property type="project" value="InterPro"/>
</dbReference>
<keyword evidence="4" id="KW-0472">Membrane</keyword>
<keyword evidence="1" id="KW-0547">Nucleotide-binding</keyword>
<dbReference type="SUPFAM" id="SSF48334">
    <property type="entry name" value="DNA repair protein MutS, domain III"/>
    <property type="match status" value="1"/>
</dbReference>
<feature type="transmembrane region" description="Helical" evidence="4">
    <location>
        <begin position="34"/>
        <end position="54"/>
    </location>
</feature>
<keyword evidence="2" id="KW-0067">ATP-binding</keyword>
<feature type="domain" description="DNA mismatch repair proteins mutS family" evidence="5">
    <location>
        <begin position="395"/>
        <end position="581"/>
    </location>
</feature>
<proteinExistence type="predicted"/>
<dbReference type="GO" id="GO:0005524">
    <property type="term" value="F:ATP binding"/>
    <property type="evidence" value="ECO:0007669"/>
    <property type="project" value="UniProtKB-KW"/>
</dbReference>
<dbReference type="OrthoDB" id="9802448at2"/>
<dbReference type="AlphaFoldDB" id="A0A1H0T5K8"/>
<keyword evidence="4" id="KW-0812">Transmembrane</keyword>
<protein>
    <submittedName>
        <fullName evidence="6">MutS domain V</fullName>
    </submittedName>
</protein>
<dbReference type="PANTHER" id="PTHR11361">
    <property type="entry name" value="DNA MISMATCH REPAIR PROTEIN MUTS FAMILY MEMBER"/>
    <property type="match status" value="1"/>
</dbReference>
<organism evidence="6 7">
    <name type="scientific">Clostridium gasigenes</name>
    <dbReference type="NCBI Taxonomy" id="94869"/>
    <lineage>
        <taxon>Bacteria</taxon>
        <taxon>Bacillati</taxon>
        <taxon>Bacillota</taxon>
        <taxon>Clostridia</taxon>
        <taxon>Eubacteriales</taxon>
        <taxon>Clostridiaceae</taxon>
        <taxon>Clostridium</taxon>
    </lineage>
</organism>
<dbReference type="GO" id="GO:0006298">
    <property type="term" value="P:mismatch repair"/>
    <property type="evidence" value="ECO:0007669"/>
    <property type="project" value="InterPro"/>
</dbReference>
<evidence type="ECO:0000313" key="7">
    <source>
        <dbReference type="Proteomes" id="UP000198597"/>
    </source>
</evidence>
<feature type="transmembrane region" description="Helical" evidence="4">
    <location>
        <begin position="7"/>
        <end position="28"/>
    </location>
</feature>
<reference evidence="6 7" key="1">
    <citation type="submission" date="2016-10" db="EMBL/GenBank/DDBJ databases">
        <authorList>
            <person name="de Groot N.N."/>
        </authorList>
    </citation>
    <scope>NUCLEOTIDE SEQUENCE [LARGE SCALE GENOMIC DNA]</scope>
    <source>
        <strain evidence="6 7">DSM 12272</strain>
    </source>
</reference>
<evidence type="ECO:0000259" key="5">
    <source>
        <dbReference type="SMART" id="SM00534"/>
    </source>
</evidence>
<dbReference type="Pfam" id="PF00488">
    <property type="entry name" value="MutS_V"/>
    <property type="match status" value="1"/>
</dbReference>
<dbReference type="GO" id="GO:0140664">
    <property type="term" value="F:ATP-dependent DNA damage sensor activity"/>
    <property type="evidence" value="ECO:0007669"/>
    <property type="project" value="InterPro"/>
</dbReference>
<dbReference type="Gene3D" id="3.40.50.300">
    <property type="entry name" value="P-loop containing nucleotide triphosphate hydrolases"/>
    <property type="match status" value="1"/>
</dbReference>
<dbReference type="InterPro" id="IPR036187">
    <property type="entry name" value="DNA_mismatch_repair_MutS_sf"/>
</dbReference>
<dbReference type="SMART" id="SM00534">
    <property type="entry name" value="MUTSac"/>
    <property type="match status" value="1"/>
</dbReference>
<accession>A0A1H0T5K8</accession>
<evidence type="ECO:0000256" key="1">
    <source>
        <dbReference type="ARBA" id="ARBA00022741"/>
    </source>
</evidence>
<dbReference type="STRING" id="94869.SAMN04488529_10672"/>
<dbReference type="Proteomes" id="UP000198597">
    <property type="component" value="Unassembled WGS sequence"/>
</dbReference>
<keyword evidence="4" id="KW-1133">Transmembrane helix</keyword>
<keyword evidence="7" id="KW-1185">Reference proteome</keyword>
<feature type="transmembrane region" description="Helical" evidence="4">
    <location>
        <begin position="201"/>
        <end position="234"/>
    </location>
</feature>
<dbReference type="GO" id="GO:0005829">
    <property type="term" value="C:cytosol"/>
    <property type="evidence" value="ECO:0007669"/>
    <property type="project" value="TreeGrafter"/>
</dbReference>
<evidence type="ECO:0000256" key="4">
    <source>
        <dbReference type="SAM" id="Phobius"/>
    </source>
</evidence>
<dbReference type="SUPFAM" id="SSF52540">
    <property type="entry name" value="P-loop containing nucleoside triphosphate hydrolases"/>
    <property type="match status" value="1"/>
</dbReference>
<name>A0A1H0T5K8_9CLOT</name>
<gene>
    <name evidence="6" type="ORF">SAMN04488529_10672</name>
</gene>